<evidence type="ECO:0000313" key="2">
    <source>
        <dbReference type="Proteomes" id="UP000679575"/>
    </source>
</evidence>
<evidence type="ECO:0000313" key="1">
    <source>
        <dbReference type="EMBL" id="QUN07719.1"/>
    </source>
</evidence>
<organism evidence="1 2">
    <name type="scientific">Shewanella yunxiaonensis</name>
    <dbReference type="NCBI Taxonomy" id="2829809"/>
    <lineage>
        <taxon>Bacteria</taxon>
        <taxon>Pseudomonadati</taxon>
        <taxon>Pseudomonadota</taxon>
        <taxon>Gammaproteobacteria</taxon>
        <taxon>Alteromonadales</taxon>
        <taxon>Shewanellaceae</taxon>
        <taxon>Shewanella</taxon>
    </lineage>
</organism>
<proteinExistence type="predicted"/>
<keyword evidence="2" id="KW-1185">Reference proteome</keyword>
<dbReference type="Proteomes" id="UP000679575">
    <property type="component" value="Chromosome"/>
</dbReference>
<dbReference type="EMBL" id="CP073587">
    <property type="protein sequence ID" value="QUN07719.1"/>
    <property type="molecule type" value="Genomic_DNA"/>
</dbReference>
<reference evidence="1 2" key="1">
    <citation type="submission" date="2021-04" db="EMBL/GenBank/DDBJ databases">
        <title>Novel species identification of genus Shewanella.</title>
        <authorList>
            <person name="Liu G."/>
        </authorList>
    </citation>
    <scope>NUCLEOTIDE SEQUENCE [LARGE SCALE GENOMIC DNA]</scope>
    <source>
        <strain evidence="1 2">FJAT-54481</strain>
    </source>
</reference>
<gene>
    <name evidence="1" type="ORF">KDN34_10070</name>
</gene>
<name>A0ABX7YY62_9GAMM</name>
<sequence length="67" mass="7734">MSAQPRYLMSLTKLAEQQIYHGGNDITIFAQETVKNAAQQMRKPQKPHRKISISLMYHSVLTTPSYR</sequence>
<protein>
    <submittedName>
        <fullName evidence="1">Uncharacterized protein</fullName>
    </submittedName>
</protein>
<accession>A0ABX7YY62</accession>
<dbReference type="RefSeq" id="WP_212596714.1">
    <property type="nucleotide sequence ID" value="NZ_CP073587.1"/>
</dbReference>